<sequence>MISEDKIREHMEVRSADGSHVGTVDHMEGQSRIKLTRTDSDDGKHHLIPLEWVDHVDAHVHLSRSASDVRSNWETLN</sequence>
<proteinExistence type="predicted"/>
<comment type="caution">
    <text evidence="2">The sequence shown here is derived from an EMBL/GenBank/DDBJ whole genome shotgun (WGS) entry which is preliminary data.</text>
</comment>
<accession>A0A135P0Z6</accession>
<organism evidence="2 3">
    <name type="scientific">Agrobacterium bohemicum</name>
    <dbReference type="NCBI Taxonomy" id="2052828"/>
    <lineage>
        <taxon>Bacteria</taxon>
        <taxon>Pseudomonadati</taxon>
        <taxon>Pseudomonadota</taxon>
        <taxon>Alphaproteobacteria</taxon>
        <taxon>Hyphomicrobiales</taxon>
        <taxon>Rhizobiaceae</taxon>
        <taxon>Rhizobium/Agrobacterium group</taxon>
        <taxon>Agrobacterium</taxon>
    </lineage>
</organism>
<name>A0A135P0Z6_9HYPH</name>
<dbReference type="OrthoDB" id="9803697at2"/>
<gene>
    <name evidence="2" type="ORF">ATO67_10505</name>
</gene>
<dbReference type="InterPro" id="IPR018684">
    <property type="entry name" value="DUF2171"/>
</dbReference>
<dbReference type="RefSeq" id="WP_067648324.1">
    <property type="nucleotide sequence ID" value="NZ_KQ961027.1"/>
</dbReference>
<evidence type="ECO:0000256" key="1">
    <source>
        <dbReference type="SAM" id="MobiDB-lite"/>
    </source>
</evidence>
<keyword evidence="3" id="KW-1185">Reference proteome</keyword>
<dbReference type="Pfam" id="PF09939">
    <property type="entry name" value="DUF2171"/>
    <property type="match status" value="1"/>
</dbReference>
<evidence type="ECO:0008006" key="4">
    <source>
        <dbReference type="Google" id="ProtNLM"/>
    </source>
</evidence>
<protein>
    <recommendedName>
        <fullName evidence="4">DUF2171 domain-containing protein</fullName>
    </recommendedName>
</protein>
<dbReference type="EMBL" id="LNUW01000035">
    <property type="protein sequence ID" value="KXG85117.1"/>
    <property type="molecule type" value="Genomic_DNA"/>
</dbReference>
<dbReference type="SUPFAM" id="SSF50346">
    <property type="entry name" value="PRC-barrel domain"/>
    <property type="match status" value="1"/>
</dbReference>
<reference evidence="2 3" key="1">
    <citation type="submission" date="2015-11" db="EMBL/GenBank/DDBJ databases">
        <title>Draft genome sequence of Agrobacterium sp. R89-1.</title>
        <authorList>
            <person name="Zahradnik J."/>
            <person name="Kyslikova E."/>
            <person name="Palyzova A."/>
            <person name="Kyslik P."/>
        </authorList>
    </citation>
    <scope>NUCLEOTIDE SEQUENCE [LARGE SCALE GENOMIC DNA]</scope>
    <source>
        <strain evidence="2 3">R89-1</strain>
    </source>
</reference>
<feature type="region of interest" description="Disordered" evidence="1">
    <location>
        <begin position="13"/>
        <end position="40"/>
    </location>
</feature>
<dbReference type="Proteomes" id="UP000070498">
    <property type="component" value="Unassembled WGS sequence"/>
</dbReference>
<evidence type="ECO:0000313" key="2">
    <source>
        <dbReference type="EMBL" id="KXG85117.1"/>
    </source>
</evidence>
<evidence type="ECO:0000313" key="3">
    <source>
        <dbReference type="Proteomes" id="UP000070498"/>
    </source>
</evidence>
<dbReference type="InterPro" id="IPR011033">
    <property type="entry name" value="PRC_barrel-like_sf"/>
</dbReference>
<dbReference type="AlphaFoldDB" id="A0A135P0Z6"/>